<comment type="caution">
    <text evidence="2">The sequence shown here is derived from an EMBL/GenBank/DDBJ whole genome shotgun (WGS) entry which is preliminary data.</text>
</comment>
<evidence type="ECO:0000256" key="1">
    <source>
        <dbReference type="SAM" id="Phobius"/>
    </source>
</evidence>
<keyword evidence="1" id="KW-0472">Membrane</keyword>
<dbReference type="Proteomes" id="UP001164929">
    <property type="component" value="Chromosome 7"/>
</dbReference>
<sequence>MVDRLRRRVINFANLPIKILMPPTYTNIYEIALKTIPSASKIEIKRPEYKRAYITLRNPLSISPNLFPIRVIEEERTIEVSGLMITSVAVAGLDGVVMWWRRSFHGAP</sequence>
<keyword evidence="1" id="KW-1133">Transmembrane helix</keyword>
<proteinExistence type="predicted"/>
<gene>
    <name evidence="2" type="ORF">NC653_019224</name>
</gene>
<organism evidence="2 3">
    <name type="scientific">Populus alba x Populus x berolinensis</name>
    <dbReference type="NCBI Taxonomy" id="444605"/>
    <lineage>
        <taxon>Eukaryota</taxon>
        <taxon>Viridiplantae</taxon>
        <taxon>Streptophyta</taxon>
        <taxon>Embryophyta</taxon>
        <taxon>Tracheophyta</taxon>
        <taxon>Spermatophyta</taxon>
        <taxon>Magnoliopsida</taxon>
        <taxon>eudicotyledons</taxon>
        <taxon>Gunneridae</taxon>
        <taxon>Pentapetalae</taxon>
        <taxon>rosids</taxon>
        <taxon>fabids</taxon>
        <taxon>Malpighiales</taxon>
        <taxon>Salicaceae</taxon>
        <taxon>Saliceae</taxon>
        <taxon>Populus</taxon>
    </lineage>
</organism>
<evidence type="ECO:0000313" key="3">
    <source>
        <dbReference type="Proteomes" id="UP001164929"/>
    </source>
</evidence>
<keyword evidence="1" id="KW-0812">Transmembrane</keyword>
<dbReference type="GO" id="GO:0003735">
    <property type="term" value="F:structural constituent of ribosome"/>
    <property type="evidence" value="ECO:0007669"/>
    <property type="project" value="InterPro"/>
</dbReference>
<protein>
    <submittedName>
        <fullName evidence="2">Uncharacterized protein</fullName>
    </submittedName>
</protein>
<dbReference type="GO" id="GO:0005762">
    <property type="term" value="C:mitochondrial large ribosomal subunit"/>
    <property type="evidence" value="ECO:0007669"/>
    <property type="project" value="TreeGrafter"/>
</dbReference>
<feature type="transmembrane region" description="Helical" evidence="1">
    <location>
        <begin position="80"/>
        <end position="100"/>
    </location>
</feature>
<accession>A0AAD6QIB3</accession>
<keyword evidence="3" id="KW-1185">Reference proteome</keyword>
<dbReference type="GO" id="GO:0032543">
    <property type="term" value="P:mitochondrial translation"/>
    <property type="evidence" value="ECO:0007669"/>
    <property type="project" value="TreeGrafter"/>
</dbReference>
<dbReference type="AlphaFoldDB" id="A0AAD6QIB3"/>
<dbReference type="EMBL" id="JAQIZT010000007">
    <property type="protein sequence ID" value="KAJ6990921.1"/>
    <property type="molecule type" value="Genomic_DNA"/>
</dbReference>
<name>A0AAD6QIB3_9ROSI</name>
<dbReference type="InterPro" id="IPR013025">
    <property type="entry name" value="Ribosomal_uL23-like"/>
</dbReference>
<dbReference type="PANTHER" id="PTHR12059">
    <property type="entry name" value="RIBOSOMAL PROTEIN L23-RELATED"/>
    <property type="match status" value="1"/>
</dbReference>
<dbReference type="PANTHER" id="PTHR12059:SF5">
    <property type="entry name" value="LARGE RIBOSOMAL SUBUNIT PROTEIN UL23M"/>
    <property type="match status" value="1"/>
</dbReference>
<evidence type="ECO:0000313" key="2">
    <source>
        <dbReference type="EMBL" id="KAJ6990921.1"/>
    </source>
</evidence>
<reference evidence="2" key="1">
    <citation type="journal article" date="2023" name="Mol. Ecol. Resour.">
        <title>Chromosome-level genome assembly of a triploid poplar Populus alba 'Berolinensis'.</title>
        <authorList>
            <person name="Chen S."/>
            <person name="Yu Y."/>
            <person name="Wang X."/>
            <person name="Wang S."/>
            <person name="Zhang T."/>
            <person name="Zhou Y."/>
            <person name="He R."/>
            <person name="Meng N."/>
            <person name="Wang Y."/>
            <person name="Liu W."/>
            <person name="Liu Z."/>
            <person name="Liu J."/>
            <person name="Guo Q."/>
            <person name="Huang H."/>
            <person name="Sederoff R.R."/>
            <person name="Wang G."/>
            <person name="Qu G."/>
            <person name="Chen S."/>
        </authorList>
    </citation>
    <scope>NUCLEOTIDE SEQUENCE</scope>
    <source>
        <strain evidence="2">SC-2020</strain>
    </source>
</reference>